<dbReference type="InterPro" id="IPR013154">
    <property type="entry name" value="ADH-like_N"/>
</dbReference>
<sequence>MRAIVCRTLEGPQSLELADLPDPEPGACGVRIRVRAAGVNFADSLMLKGQYQEKPPLPFTPGLEVAGEIEAVGAAVRGLVPGQRVLAVVSHGGFAEKVVARADDVVALPDEMDAVTAAGFAIAYGTAYGALRWRADLHAGETLLVHGAGGGVGLTAVECGKAIGATVIATARGAEKLKVAKEHGADHVLDSEADDIRAAVKELTGGMGVDVVYDPVGGAMFDASLRAIAWEGRIVVIGFASGTVPQIPANILLVKNAAVLGFYWGSYRKHDPERLRAGFHELFDWYRAGRIRPHVGTTLPLERTAEAIRLLTERRSIGKVVVTVA</sequence>
<dbReference type="EMBL" id="JBBLZC010000001">
    <property type="protein sequence ID" value="MEK0081873.1"/>
    <property type="molecule type" value="Genomic_DNA"/>
</dbReference>
<gene>
    <name evidence="2" type="ORF">U1T56_01815</name>
</gene>
<dbReference type="GO" id="GO:0016491">
    <property type="term" value="F:oxidoreductase activity"/>
    <property type="evidence" value="ECO:0007669"/>
    <property type="project" value="UniProtKB-KW"/>
</dbReference>
<dbReference type="Pfam" id="PF00107">
    <property type="entry name" value="ADH_zinc_N"/>
    <property type="match status" value="1"/>
</dbReference>
<dbReference type="Gene3D" id="3.40.50.720">
    <property type="entry name" value="NAD(P)-binding Rossmann-like Domain"/>
    <property type="match status" value="1"/>
</dbReference>
<dbReference type="InterPro" id="IPR013149">
    <property type="entry name" value="ADH-like_C"/>
</dbReference>
<dbReference type="Gene3D" id="3.90.180.10">
    <property type="entry name" value="Medium-chain alcohol dehydrogenases, catalytic domain"/>
    <property type="match status" value="1"/>
</dbReference>
<keyword evidence="3" id="KW-1185">Reference proteome</keyword>
<keyword evidence="2" id="KW-0560">Oxidoreductase</keyword>
<organism evidence="2 3">
    <name type="scientific">Benzoatithermus flavus</name>
    <dbReference type="NCBI Taxonomy" id="3108223"/>
    <lineage>
        <taxon>Bacteria</taxon>
        <taxon>Pseudomonadati</taxon>
        <taxon>Pseudomonadota</taxon>
        <taxon>Alphaproteobacteria</taxon>
        <taxon>Geminicoccales</taxon>
        <taxon>Geminicoccaceae</taxon>
        <taxon>Benzoatithermus</taxon>
    </lineage>
</organism>
<dbReference type="SMART" id="SM00829">
    <property type="entry name" value="PKS_ER"/>
    <property type="match status" value="1"/>
</dbReference>
<evidence type="ECO:0000313" key="3">
    <source>
        <dbReference type="Proteomes" id="UP001375743"/>
    </source>
</evidence>
<dbReference type="InterPro" id="IPR051397">
    <property type="entry name" value="Zn-ADH-like_protein"/>
</dbReference>
<dbReference type="EC" id="1.-.-.-" evidence="2"/>
<protein>
    <submittedName>
        <fullName evidence="2">NADPH:quinone oxidoreductase family protein</fullName>
        <ecNumber evidence="2">1.-.-.-</ecNumber>
    </submittedName>
</protein>
<dbReference type="PANTHER" id="PTHR43677:SF4">
    <property type="entry name" value="QUINONE OXIDOREDUCTASE-LIKE PROTEIN 2"/>
    <property type="match status" value="1"/>
</dbReference>
<dbReference type="InterPro" id="IPR011032">
    <property type="entry name" value="GroES-like_sf"/>
</dbReference>
<dbReference type="SUPFAM" id="SSF50129">
    <property type="entry name" value="GroES-like"/>
    <property type="match status" value="1"/>
</dbReference>
<evidence type="ECO:0000259" key="1">
    <source>
        <dbReference type="SMART" id="SM00829"/>
    </source>
</evidence>
<feature type="domain" description="Enoyl reductase (ER)" evidence="1">
    <location>
        <begin position="11"/>
        <end position="322"/>
    </location>
</feature>
<dbReference type="InterPro" id="IPR020843">
    <property type="entry name" value="ER"/>
</dbReference>
<dbReference type="CDD" id="cd08241">
    <property type="entry name" value="QOR1"/>
    <property type="match status" value="1"/>
</dbReference>
<dbReference type="PANTHER" id="PTHR43677">
    <property type="entry name" value="SHORT-CHAIN DEHYDROGENASE/REDUCTASE"/>
    <property type="match status" value="1"/>
</dbReference>
<evidence type="ECO:0000313" key="2">
    <source>
        <dbReference type="EMBL" id="MEK0081873.1"/>
    </source>
</evidence>
<dbReference type="Proteomes" id="UP001375743">
    <property type="component" value="Unassembled WGS sequence"/>
</dbReference>
<reference evidence="2 3" key="1">
    <citation type="submission" date="2024-01" db="EMBL/GenBank/DDBJ databases">
        <title>Multi-omics insights into the function and evolution of sodium benzoate biodegradation pathways in Benzoatithermus flavus gen. nov., sp. nov. from hot spring.</title>
        <authorList>
            <person name="Hu C.-J."/>
            <person name="Li W.-J."/>
        </authorList>
    </citation>
    <scope>NUCLEOTIDE SEQUENCE [LARGE SCALE GENOMIC DNA]</scope>
    <source>
        <strain evidence="2 3">SYSU G07066</strain>
    </source>
</reference>
<proteinExistence type="predicted"/>
<dbReference type="SUPFAM" id="SSF51735">
    <property type="entry name" value="NAD(P)-binding Rossmann-fold domains"/>
    <property type="match status" value="1"/>
</dbReference>
<dbReference type="Pfam" id="PF08240">
    <property type="entry name" value="ADH_N"/>
    <property type="match status" value="1"/>
</dbReference>
<accession>A0ABU8XN29</accession>
<dbReference type="InterPro" id="IPR036291">
    <property type="entry name" value="NAD(P)-bd_dom_sf"/>
</dbReference>
<name>A0ABU8XN29_9PROT</name>
<comment type="caution">
    <text evidence="2">The sequence shown here is derived from an EMBL/GenBank/DDBJ whole genome shotgun (WGS) entry which is preliminary data.</text>
</comment>
<dbReference type="RefSeq" id="WP_418157714.1">
    <property type="nucleotide sequence ID" value="NZ_JBBLZC010000001.1"/>
</dbReference>